<proteinExistence type="predicted"/>
<accession>A0A8X7YXU5</accession>
<name>A0A8X7YXU5_POPTO</name>
<dbReference type="Pfam" id="PF06632">
    <property type="entry name" value="XRCC4"/>
    <property type="match status" value="1"/>
</dbReference>
<dbReference type="InterPro" id="IPR010585">
    <property type="entry name" value="DNA_repair_prot_XRCC4"/>
</dbReference>
<dbReference type="GO" id="GO:0006310">
    <property type="term" value="P:DNA recombination"/>
    <property type="evidence" value="ECO:0007669"/>
    <property type="project" value="InterPro"/>
</dbReference>
<evidence type="ECO:0000259" key="3">
    <source>
        <dbReference type="Pfam" id="PF12776"/>
    </source>
</evidence>
<keyword evidence="5" id="KW-1185">Reference proteome</keyword>
<evidence type="ECO:0000313" key="4">
    <source>
        <dbReference type="EMBL" id="KAG6757382.1"/>
    </source>
</evidence>
<feature type="domain" description="XRCC4 N-terminal" evidence="2">
    <location>
        <begin position="18"/>
        <end position="113"/>
    </location>
</feature>
<evidence type="ECO:0000313" key="5">
    <source>
        <dbReference type="Proteomes" id="UP000886885"/>
    </source>
</evidence>
<dbReference type="GO" id="GO:0005958">
    <property type="term" value="C:DNA-dependent protein kinase-DNA ligase 4 complex"/>
    <property type="evidence" value="ECO:0007669"/>
    <property type="project" value="TreeGrafter"/>
</dbReference>
<evidence type="ECO:0000259" key="2">
    <source>
        <dbReference type="Pfam" id="PF06632"/>
    </source>
</evidence>
<dbReference type="Proteomes" id="UP000886885">
    <property type="component" value="Chromosome 10D"/>
</dbReference>
<gene>
    <name evidence="4" type="ORF">POTOM_037690</name>
</gene>
<dbReference type="InterPro" id="IPR053961">
    <property type="entry name" value="XRCC4_N"/>
</dbReference>
<feature type="compositionally biased region" description="Basic and acidic residues" evidence="1">
    <location>
        <begin position="497"/>
        <end position="509"/>
    </location>
</feature>
<dbReference type="GO" id="GO:0006303">
    <property type="term" value="P:double-strand break repair via nonhomologous end joining"/>
    <property type="evidence" value="ECO:0007669"/>
    <property type="project" value="TreeGrafter"/>
</dbReference>
<feature type="region of interest" description="Disordered" evidence="1">
    <location>
        <begin position="468"/>
        <end position="530"/>
    </location>
</feature>
<feature type="compositionally biased region" description="Polar residues" evidence="1">
    <location>
        <begin position="376"/>
        <end position="390"/>
    </location>
</feature>
<dbReference type="Pfam" id="PF12776">
    <property type="entry name" value="Myb_DNA-bind_3"/>
    <property type="match status" value="1"/>
</dbReference>
<organism evidence="4 5">
    <name type="scientific">Populus tomentosa</name>
    <name type="common">Chinese white poplar</name>
    <dbReference type="NCBI Taxonomy" id="118781"/>
    <lineage>
        <taxon>Eukaryota</taxon>
        <taxon>Viridiplantae</taxon>
        <taxon>Streptophyta</taxon>
        <taxon>Embryophyta</taxon>
        <taxon>Tracheophyta</taxon>
        <taxon>Spermatophyta</taxon>
        <taxon>Magnoliopsida</taxon>
        <taxon>eudicotyledons</taxon>
        <taxon>Gunneridae</taxon>
        <taxon>Pentapetalae</taxon>
        <taxon>rosids</taxon>
        <taxon>fabids</taxon>
        <taxon>Malpighiales</taxon>
        <taxon>Salicaceae</taxon>
        <taxon>Saliceae</taxon>
        <taxon>Populus</taxon>
    </lineage>
</organism>
<dbReference type="EMBL" id="JAAWWB010000020">
    <property type="protein sequence ID" value="KAG6757382.1"/>
    <property type="molecule type" value="Genomic_DNA"/>
</dbReference>
<dbReference type="GO" id="GO:0003677">
    <property type="term" value="F:DNA binding"/>
    <property type="evidence" value="ECO:0007669"/>
    <property type="project" value="InterPro"/>
</dbReference>
<feature type="region of interest" description="Disordered" evidence="1">
    <location>
        <begin position="360"/>
        <end position="391"/>
    </location>
</feature>
<feature type="compositionally biased region" description="Basic residues" evidence="1">
    <location>
        <begin position="521"/>
        <end position="530"/>
    </location>
</feature>
<dbReference type="PANTHER" id="PTHR28559">
    <property type="entry name" value="DNA REPAIR PROTEIN XRCC4"/>
    <property type="match status" value="1"/>
</dbReference>
<evidence type="ECO:0008006" key="6">
    <source>
        <dbReference type="Google" id="ProtNLM"/>
    </source>
</evidence>
<dbReference type="AlphaFoldDB" id="A0A8X7YXU5"/>
<feature type="domain" description="Myb/SANT-like" evidence="3">
    <location>
        <begin position="172"/>
        <end position="265"/>
    </location>
</feature>
<evidence type="ECO:0000256" key="1">
    <source>
        <dbReference type="SAM" id="MobiDB-lite"/>
    </source>
</evidence>
<dbReference type="GO" id="GO:0032807">
    <property type="term" value="C:DNA ligase IV complex"/>
    <property type="evidence" value="ECO:0007669"/>
    <property type="project" value="TreeGrafter"/>
</dbReference>
<dbReference type="InterPro" id="IPR024752">
    <property type="entry name" value="Myb/SANT-like_dom"/>
</dbReference>
<feature type="compositionally biased region" description="Basic and acidic residues" evidence="1">
    <location>
        <begin position="360"/>
        <end position="375"/>
    </location>
</feature>
<dbReference type="OrthoDB" id="1716270at2759"/>
<sequence>MESTMARHTCLKLEIPEPIFIKGTWFPFHFNLSITDGLNSWFCNATEEEVRDRAAQWDQPVSTYIQLAEKHLGFQIPGSVYKFTDAGEGSKRLSWTFEKEGTKLEWRWKCQPSPDTKKTTTLILDFLMDSNIRLSMGKSKEVKTSYETENNLAMDVLDRGIETECKAVKAVWSRRSTHIFCDICIQAVQMGLRPGTHFSKHGWRYVIGQFEKESGQSFTKKQLKNKWDGIKKDWKIWKSLLGQEKELGWDPNKQTVAASDDWWDEKIKAMPAAEKFRNSGIEPDLCSKYDFMFTGSSAWPTSSAVFMDEEEKDGNLMQPNVNIGPAVHVEGSGDLGDEPTFVESLDEMLTAACVDRDSLQLEEQGNDKKQKRVDESGTQSVKKGRNQSGGTVKLSRKLDRLMATVESGGSEEVVRKTQSFEQLKGEAEKCLAQSEKFNSQKMEFEAAVYAKFLGVLNSKKRKLRELRDQLSKKEISGESAQEEEDSDKTESFDTGSDDEKSVEKPREKLAGTSKDPPPRRGYVRKKITRK</sequence>
<reference evidence="4" key="1">
    <citation type="journal article" date="2020" name="bioRxiv">
        <title>Hybrid origin of Populus tomentosa Carr. identified through genome sequencing and phylogenomic analysis.</title>
        <authorList>
            <person name="An X."/>
            <person name="Gao K."/>
            <person name="Chen Z."/>
            <person name="Li J."/>
            <person name="Yang X."/>
            <person name="Yang X."/>
            <person name="Zhou J."/>
            <person name="Guo T."/>
            <person name="Zhao T."/>
            <person name="Huang S."/>
            <person name="Miao D."/>
            <person name="Khan W.U."/>
            <person name="Rao P."/>
            <person name="Ye M."/>
            <person name="Lei B."/>
            <person name="Liao W."/>
            <person name="Wang J."/>
            <person name="Ji L."/>
            <person name="Li Y."/>
            <person name="Guo B."/>
            <person name="Mustafa N.S."/>
            <person name="Li S."/>
            <person name="Yun Q."/>
            <person name="Keller S.R."/>
            <person name="Mao J."/>
            <person name="Zhang R."/>
            <person name="Strauss S.H."/>
        </authorList>
    </citation>
    <scope>NUCLEOTIDE SEQUENCE</scope>
    <source>
        <strain evidence="4">GM15</strain>
        <tissue evidence="4">Leaf</tissue>
    </source>
</reference>
<comment type="caution">
    <text evidence="4">The sequence shown here is derived from an EMBL/GenBank/DDBJ whole genome shotgun (WGS) entry which is preliminary data.</text>
</comment>
<dbReference type="GO" id="GO:0010165">
    <property type="term" value="P:response to X-ray"/>
    <property type="evidence" value="ECO:0007669"/>
    <property type="project" value="TreeGrafter"/>
</dbReference>
<dbReference type="PANTHER" id="PTHR28559:SF1">
    <property type="entry name" value="DNA REPAIR PROTEIN XRCC4"/>
    <property type="match status" value="1"/>
</dbReference>
<protein>
    <recommendedName>
        <fullName evidence="6">Myb/SANT-like domain-containing protein</fullName>
    </recommendedName>
</protein>